<gene>
    <name evidence="2" type="ORF">I8J32_009910</name>
</gene>
<feature type="transmembrane region" description="Helical" evidence="1">
    <location>
        <begin position="75"/>
        <end position="95"/>
    </location>
</feature>
<name>A0A975AQX0_9GAMM</name>
<proteinExistence type="predicted"/>
<dbReference type="KEGG" id="lsf:I8J32_009910"/>
<keyword evidence="1" id="KW-0812">Transmembrane</keyword>
<dbReference type="EMBL" id="CP071518">
    <property type="protein sequence ID" value="QSX77122.1"/>
    <property type="molecule type" value="Genomic_DNA"/>
</dbReference>
<organism evidence="2 3">
    <name type="scientific">Agrilutibacter solisilvae</name>
    <dbReference type="NCBI Taxonomy" id="2763317"/>
    <lineage>
        <taxon>Bacteria</taxon>
        <taxon>Pseudomonadati</taxon>
        <taxon>Pseudomonadota</taxon>
        <taxon>Gammaproteobacteria</taxon>
        <taxon>Lysobacterales</taxon>
        <taxon>Lysobacteraceae</taxon>
        <taxon>Agrilutibacter</taxon>
    </lineage>
</organism>
<dbReference type="RefSeq" id="WP_200611591.1">
    <property type="nucleotide sequence ID" value="NZ_CP071518.1"/>
</dbReference>
<feature type="transmembrane region" description="Helical" evidence="1">
    <location>
        <begin position="43"/>
        <end position="63"/>
    </location>
</feature>
<sequence length="123" mass="12347">MDRTHPPLPPISRVLAAAGGLLAAAAVGLSAYASHASQGDARASLYLAAVFAFGHGVALAALAPRAGRRMDRLALSILLVGTVLFCGSLALSRLADVSTGLAPMGGMLLIAGWLLHAAAAARH</sequence>
<dbReference type="InterPro" id="IPR006696">
    <property type="entry name" value="DUF423"/>
</dbReference>
<evidence type="ECO:0000313" key="2">
    <source>
        <dbReference type="EMBL" id="QSX77122.1"/>
    </source>
</evidence>
<keyword evidence="3" id="KW-1185">Reference proteome</keyword>
<evidence type="ECO:0000256" key="1">
    <source>
        <dbReference type="SAM" id="Phobius"/>
    </source>
</evidence>
<reference evidence="2 3" key="1">
    <citation type="submission" date="2021-03" db="EMBL/GenBank/DDBJ databases">
        <title>Lysobacter sp. nov. isolated from soil of gangwondo yeongwol, south Korea.</title>
        <authorList>
            <person name="Kim K.R."/>
            <person name="Kim K.H."/>
            <person name="Jeon C.O."/>
        </authorList>
    </citation>
    <scope>NUCLEOTIDE SEQUENCE [LARGE SCALE GENOMIC DNA]</scope>
    <source>
        <strain evidence="2 3">R19</strain>
    </source>
</reference>
<feature type="transmembrane region" description="Helical" evidence="1">
    <location>
        <begin position="101"/>
        <end position="121"/>
    </location>
</feature>
<accession>A0A975AQX0</accession>
<keyword evidence="1" id="KW-0472">Membrane</keyword>
<protein>
    <submittedName>
        <fullName evidence="2">DUF423 domain-containing protein</fullName>
    </submittedName>
</protein>
<keyword evidence="1" id="KW-1133">Transmembrane helix</keyword>
<dbReference type="Proteomes" id="UP000639274">
    <property type="component" value="Chromosome"/>
</dbReference>
<dbReference type="Pfam" id="PF04241">
    <property type="entry name" value="DUF423"/>
    <property type="match status" value="1"/>
</dbReference>
<evidence type="ECO:0000313" key="3">
    <source>
        <dbReference type="Proteomes" id="UP000639274"/>
    </source>
</evidence>
<dbReference type="AlphaFoldDB" id="A0A975AQX0"/>